<evidence type="ECO:0000313" key="7">
    <source>
        <dbReference type="Proteomes" id="UP000831327"/>
    </source>
</evidence>
<keyword evidence="2" id="KW-0805">Transcription regulation</keyword>
<dbReference type="SUPFAM" id="SSF46785">
    <property type="entry name" value="Winged helix' DNA-binding domain"/>
    <property type="match status" value="1"/>
</dbReference>
<name>A0ABM7Y8W0_9PROT</name>
<keyword evidence="3" id="KW-0238">DNA-binding</keyword>
<dbReference type="InterPro" id="IPR036388">
    <property type="entry name" value="WH-like_DNA-bd_sf"/>
</dbReference>
<organism evidence="6 7">
    <name type="scientific">Roseomonas fluvialis</name>
    <dbReference type="NCBI Taxonomy" id="1750527"/>
    <lineage>
        <taxon>Bacteria</taxon>
        <taxon>Pseudomonadati</taxon>
        <taxon>Pseudomonadota</taxon>
        <taxon>Alphaproteobacteria</taxon>
        <taxon>Acetobacterales</taxon>
        <taxon>Roseomonadaceae</taxon>
        <taxon>Roseomonas</taxon>
    </lineage>
</organism>
<keyword evidence="4" id="KW-0804">Transcription</keyword>
<dbReference type="PRINTS" id="PR00039">
    <property type="entry name" value="HTHLYSR"/>
</dbReference>
<sequence>MEERSATRAGNRLFLSQPAVSGALARLREFFGDELLVREGRSLTPTARALELMTNIAPHLEGLSAAIAGASVFEPATARRVFRIGCTDAVAIAILPRLRDEFSRLSSSSDLVVRIGDYRTLPALLAADEISVAVGFLRNALSDAARQRVLRHAPWVVVRDGASPPVRDVADFASRSHVLVTPLGDLEGFVDEALATVGFARRVSLGVTSFALLAAALPGSRLVATVPDFVARWLGSLAGLQCDPMPLDIAPVTNLMAWRQTSDRDPAEIWLREKIALAFEAAGAA</sequence>
<dbReference type="Gene3D" id="1.10.10.10">
    <property type="entry name" value="Winged helix-like DNA-binding domain superfamily/Winged helix DNA-binding domain"/>
    <property type="match status" value="1"/>
</dbReference>
<evidence type="ECO:0000313" key="6">
    <source>
        <dbReference type="EMBL" id="BDG74420.1"/>
    </source>
</evidence>
<evidence type="ECO:0000256" key="2">
    <source>
        <dbReference type="ARBA" id="ARBA00023015"/>
    </source>
</evidence>
<dbReference type="EMBL" id="AP025637">
    <property type="protein sequence ID" value="BDG74420.1"/>
    <property type="molecule type" value="Genomic_DNA"/>
</dbReference>
<dbReference type="Gene3D" id="3.40.190.10">
    <property type="entry name" value="Periplasmic binding protein-like II"/>
    <property type="match status" value="2"/>
</dbReference>
<dbReference type="Pfam" id="PF03466">
    <property type="entry name" value="LysR_substrate"/>
    <property type="match status" value="1"/>
</dbReference>
<accession>A0ABM7Y8W0</accession>
<keyword evidence="7" id="KW-1185">Reference proteome</keyword>
<evidence type="ECO:0000256" key="3">
    <source>
        <dbReference type="ARBA" id="ARBA00023125"/>
    </source>
</evidence>
<dbReference type="InterPro" id="IPR036390">
    <property type="entry name" value="WH_DNA-bd_sf"/>
</dbReference>
<protein>
    <submittedName>
        <fullName evidence="6">LysR family transcriptional regulator</fullName>
    </submittedName>
</protein>
<dbReference type="SUPFAM" id="SSF53850">
    <property type="entry name" value="Periplasmic binding protein-like II"/>
    <property type="match status" value="1"/>
</dbReference>
<dbReference type="PANTHER" id="PTHR30118">
    <property type="entry name" value="HTH-TYPE TRANSCRIPTIONAL REGULATOR LEUO-RELATED"/>
    <property type="match status" value="1"/>
</dbReference>
<evidence type="ECO:0000256" key="1">
    <source>
        <dbReference type="ARBA" id="ARBA00009437"/>
    </source>
</evidence>
<dbReference type="PROSITE" id="PS50931">
    <property type="entry name" value="HTH_LYSR"/>
    <property type="match status" value="1"/>
</dbReference>
<gene>
    <name evidence="6" type="ORF">Rmf_43490</name>
</gene>
<dbReference type="Pfam" id="PF00126">
    <property type="entry name" value="HTH_1"/>
    <property type="match status" value="1"/>
</dbReference>
<dbReference type="Proteomes" id="UP000831327">
    <property type="component" value="Chromosome"/>
</dbReference>
<feature type="domain" description="HTH lysR-type" evidence="5">
    <location>
        <begin position="1"/>
        <end position="46"/>
    </location>
</feature>
<dbReference type="InterPro" id="IPR050389">
    <property type="entry name" value="LysR-type_TF"/>
</dbReference>
<proteinExistence type="inferred from homology"/>
<evidence type="ECO:0000259" key="5">
    <source>
        <dbReference type="PROSITE" id="PS50931"/>
    </source>
</evidence>
<dbReference type="PANTHER" id="PTHR30118:SF15">
    <property type="entry name" value="TRANSCRIPTIONAL REGULATORY PROTEIN"/>
    <property type="match status" value="1"/>
</dbReference>
<evidence type="ECO:0000256" key="4">
    <source>
        <dbReference type="ARBA" id="ARBA00023163"/>
    </source>
</evidence>
<reference evidence="6 7" key="1">
    <citation type="journal article" date="2016" name="Microbes Environ.">
        <title>Phylogenetically diverse aerobic anoxygenic phototrophic bacteria isolated from epilithic biofilms in Tama river, Japan.</title>
        <authorList>
            <person name="Hirose S."/>
            <person name="Matsuura K."/>
            <person name="Haruta S."/>
        </authorList>
    </citation>
    <scope>NUCLEOTIDE SEQUENCE [LARGE SCALE GENOMIC DNA]</scope>
    <source>
        <strain evidence="6 7">S08</strain>
    </source>
</reference>
<comment type="similarity">
    <text evidence="1">Belongs to the LysR transcriptional regulatory family.</text>
</comment>
<dbReference type="InterPro" id="IPR000847">
    <property type="entry name" value="LysR_HTH_N"/>
</dbReference>
<dbReference type="InterPro" id="IPR005119">
    <property type="entry name" value="LysR_subst-bd"/>
</dbReference>